<dbReference type="Gene3D" id="3.40.50.1820">
    <property type="entry name" value="alpha/beta hydrolase"/>
    <property type="match status" value="1"/>
</dbReference>
<dbReference type="PANTHER" id="PTHR23024">
    <property type="entry name" value="ARYLACETAMIDE DEACETYLASE"/>
    <property type="match status" value="1"/>
</dbReference>
<dbReference type="PANTHER" id="PTHR23024:SF551">
    <property type="entry name" value="2-HYDROXYISOFLAVANONE DEHYDRATASE-LIKE"/>
    <property type="match status" value="1"/>
</dbReference>
<dbReference type="Gramene" id="QL06p003429:mrna">
    <property type="protein sequence ID" value="QL06p003429:mrna"/>
    <property type="gene ID" value="QL06p003429"/>
</dbReference>
<proteinExistence type="inferred from homology"/>
<evidence type="ECO:0000313" key="3">
    <source>
        <dbReference type="EnsemblPlants" id="QL06p003429:mrna"/>
    </source>
</evidence>
<dbReference type="AlphaFoldDB" id="A0A7N2LU72"/>
<sequence>MGSIAKEIDAKELEKEFLPFLRMYKDGTVERLLGTPYVPPSPLDPETEVSSKDITISLDPSISARLYLPKFNQTHHQKLPILVYYHGGGFCIESAFSSDHHRFLNSLVAQGQVVAVSVEYRLVPEHFLPNAYEDCWAALQWVASHVKDDNVVNKEPWLMNHGDFSRVFLGGDSAGANIVHNTAMRAGVESLHDGVKLVGAFLTHPYFWGSKPVRSEASEGHDKALPCLVWNFVYPNAPGGIDNPMINPFVETGAHSLAVLGCSRVLVAVAEKDELRDRGVYYYEELIKSKWEGEAELVQVEGEDHAFHVLNFETENAKTLIKRLASFLLKPKPPTQSAAGPWQLIIKVAGFRNKKKNRRAHVYEAINTQGDFMFFGVNSSLARTAPGVLLEAVVEACLIAENHGLHHVLFLSDCRGLVKVFNSGRASDGQDNVRLADINFLVLHGFLCKMI</sequence>
<dbReference type="Pfam" id="PF07859">
    <property type="entry name" value="Abhydrolase_3"/>
    <property type="match status" value="1"/>
</dbReference>
<name>A0A7N2LU72_QUELO</name>
<accession>A0A7N2LU72</accession>
<comment type="similarity">
    <text evidence="1">Belongs to the 'GDXG' lipolytic enzyme family.</text>
</comment>
<keyword evidence="4" id="KW-1185">Reference proteome</keyword>
<dbReference type="InterPro" id="IPR029058">
    <property type="entry name" value="AB_hydrolase_fold"/>
</dbReference>
<evidence type="ECO:0000313" key="4">
    <source>
        <dbReference type="Proteomes" id="UP000594261"/>
    </source>
</evidence>
<organism evidence="3 4">
    <name type="scientific">Quercus lobata</name>
    <name type="common">Valley oak</name>
    <dbReference type="NCBI Taxonomy" id="97700"/>
    <lineage>
        <taxon>Eukaryota</taxon>
        <taxon>Viridiplantae</taxon>
        <taxon>Streptophyta</taxon>
        <taxon>Embryophyta</taxon>
        <taxon>Tracheophyta</taxon>
        <taxon>Spermatophyta</taxon>
        <taxon>Magnoliopsida</taxon>
        <taxon>eudicotyledons</taxon>
        <taxon>Gunneridae</taxon>
        <taxon>Pentapetalae</taxon>
        <taxon>rosids</taxon>
        <taxon>fabids</taxon>
        <taxon>Fagales</taxon>
        <taxon>Fagaceae</taxon>
        <taxon>Quercus</taxon>
    </lineage>
</organism>
<reference evidence="3" key="2">
    <citation type="submission" date="2021-01" db="UniProtKB">
        <authorList>
            <consortium name="EnsemblPlants"/>
        </authorList>
    </citation>
    <scope>IDENTIFICATION</scope>
</reference>
<protein>
    <recommendedName>
        <fullName evidence="2">Alpha/beta hydrolase fold-3 domain-containing protein</fullName>
    </recommendedName>
</protein>
<dbReference type="EnsemblPlants" id="QL06p003429:mrna">
    <property type="protein sequence ID" value="QL06p003429:mrna"/>
    <property type="gene ID" value="QL06p003429"/>
</dbReference>
<dbReference type="SUPFAM" id="SSF53474">
    <property type="entry name" value="alpha/beta-Hydrolases"/>
    <property type="match status" value="1"/>
</dbReference>
<reference evidence="3 4" key="1">
    <citation type="journal article" date="2016" name="G3 (Bethesda)">
        <title>First Draft Assembly and Annotation of the Genome of a California Endemic Oak Quercus lobata Nee (Fagaceae).</title>
        <authorList>
            <person name="Sork V.L."/>
            <person name="Fitz-Gibbon S.T."/>
            <person name="Puiu D."/>
            <person name="Crepeau M."/>
            <person name="Gugger P.F."/>
            <person name="Sherman R."/>
            <person name="Stevens K."/>
            <person name="Langley C.H."/>
            <person name="Pellegrini M."/>
            <person name="Salzberg S.L."/>
        </authorList>
    </citation>
    <scope>NUCLEOTIDE SEQUENCE [LARGE SCALE GENOMIC DNA]</scope>
    <source>
        <strain evidence="3 4">cv. SW786</strain>
    </source>
</reference>
<feature type="domain" description="Alpha/beta hydrolase fold-3" evidence="2">
    <location>
        <begin position="82"/>
        <end position="308"/>
    </location>
</feature>
<dbReference type="InParanoid" id="A0A7N2LU72"/>
<dbReference type="InterPro" id="IPR050466">
    <property type="entry name" value="Carboxylest/Gibb_receptor"/>
</dbReference>
<dbReference type="Proteomes" id="UP000594261">
    <property type="component" value="Chromosome 6"/>
</dbReference>
<dbReference type="GO" id="GO:0016787">
    <property type="term" value="F:hydrolase activity"/>
    <property type="evidence" value="ECO:0007669"/>
    <property type="project" value="InterPro"/>
</dbReference>
<dbReference type="InterPro" id="IPR013094">
    <property type="entry name" value="AB_hydrolase_3"/>
</dbReference>
<dbReference type="EMBL" id="LRBV02000006">
    <property type="status" value="NOT_ANNOTATED_CDS"/>
    <property type="molecule type" value="Genomic_DNA"/>
</dbReference>
<evidence type="ECO:0000259" key="2">
    <source>
        <dbReference type="Pfam" id="PF07859"/>
    </source>
</evidence>
<evidence type="ECO:0000256" key="1">
    <source>
        <dbReference type="ARBA" id="ARBA00010515"/>
    </source>
</evidence>